<accession>A0AA35LRX6</accession>
<evidence type="ECO:0000313" key="1">
    <source>
        <dbReference type="EMBL" id="CAI6042608.1"/>
    </source>
</evidence>
<reference evidence="1" key="1">
    <citation type="submission" date="2023-01" db="EMBL/GenBank/DDBJ databases">
        <authorList>
            <person name="Piombo E."/>
        </authorList>
    </citation>
    <scope>NUCLEOTIDE SEQUENCE</scope>
</reference>
<comment type="caution">
    <text evidence="1">The sequence shown here is derived from an EMBL/GenBank/DDBJ whole genome shotgun (WGS) entry which is preliminary data.</text>
</comment>
<sequence length="259" mass="29440">MASIDPAFAGIVCASNFKHIDLIDMNGPLSRILTQHVINIYVVFTQSRDIKPHAELTLEVETDVPLGCLPPGWLPMKTNTIVLGMNSHLLTTYDNFGSSITLSTPYLHGAHLCSLRFDVAKKRHTLKQYLQILRRNPRQDLGTFANGRNYEIGTGVRAQTMGSRDFVTQCMIRWQRSNMISLKKVVEYEVAGQRIAPEPPFHFFDLITKPHRIENGIVRWDGPEIPMQMGIYEARVTKDFEKYYAPMDTKETEAIGNMV</sequence>
<keyword evidence="2" id="KW-1185">Reference proteome</keyword>
<dbReference type="Proteomes" id="UP001160390">
    <property type="component" value="Unassembled WGS sequence"/>
</dbReference>
<protein>
    <submittedName>
        <fullName evidence="1">Uncharacterized protein</fullName>
    </submittedName>
</protein>
<name>A0AA35LRX6_9HYPO</name>
<proteinExistence type="predicted"/>
<gene>
    <name evidence="1" type="ORF">CCHLO57077_00017234</name>
</gene>
<evidence type="ECO:0000313" key="2">
    <source>
        <dbReference type="Proteomes" id="UP001160390"/>
    </source>
</evidence>
<dbReference type="AlphaFoldDB" id="A0AA35LRX6"/>
<organism evidence="1 2">
    <name type="scientific">Clonostachys chloroleuca</name>
    <dbReference type="NCBI Taxonomy" id="1926264"/>
    <lineage>
        <taxon>Eukaryota</taxon>
        <taxon>Fungi</taxon>
        <taxon>Dikarya</taxon>
        <taxon>Ascomycota</taxon>
        <taxon>Pezizomycotina</taxon>
        <taxon>Sordariomycetes</taxon>
        <taxon>Hypocreomycetidae</taxon>
        <taxon>Hypocreales</taxon>
        <taxon>Bionectriaceae</taxon>
        <taxon>Clonostachys</taxon>
    </lineage>
</organism>
<dbReference type="EMBL" id="CABFNP030000549">
    <property type="protein sequence ID" value="CAI6042608.1"/>
    <property type="molecule type" value="Genomic_DNA"/>
</dbReference>